<dbReference type="Proteomes" id="UP000184526">
    <property type="component" value="Unassembled WGS sequence"/>
</dbReference>
<keyword evidence="6" id="KW-1185">Reference proteome</keyword>
<dbReference type="InterPro" id="IPR052048">
    <property type="entry name" value="ST_Response_Regulator"/>
</dbReference>
<proteinExistence type="predicted"/>
<dbReference type="Gene3D" id="2.40.50.1020">
    <property type="entry name" value="LytTr DNA-binding domain"/>
    <property type="match status" value="1"/>
</dbReference>
<accession>A0A1M5XPN7</accession>
<dbReference type="Pfam" id="PF00072">
    <property type="entry name" value="Response_reg"/>
    <property type="match status" value="1"/>
</dbReference>
<evidence type="ECO:0000313" key="6">
    <source>
        <dbReference type="Proteomes" id="UP000184526"/>
    </source>
</evidence>
<keyword evidence="3" id="KW-0597">Phosphoprotein</keyword>
<dbReference type="AlphaFoldDB" id="A0A1M5XPN7"/>
<dbReference type="PANTHER" id="PTHR43228:SF1">
    <property type="entry name" value="TWO-COMPONENT RESPONSE REGULATOR ARR22"/>
    <property type="match status" value="1"/>
</dbReference>
<evidence type="ECO:0000256" key="2">
    <source>
        <dbReference type="ARBA" id="ARBA00024867"/>
    </source>
</evidence>
<name>A0A1M5XPN7_9CLOT</name>
<feature type="domain" description="Response regulatory" evidence="4">
    <location>
        <begin position="3"/>
        <end position="121"/>
    </location>
</feature>
<dbReference type="InterPro" id="IPR007492">
    <property type="entry name" value="LytTR_DNA-bd_dom"/>
</dbReference>
<dbReference type="GO" id="GO:0000160">
    <property type="term" value="P:phosphorelay signal transduction system"/>
    <property type="evidence" value="ECO:0007669"/>
    <property type="project" value="InterPro"/>
</dbReference>
<evidence type="ECO:0000259" key="4">
    <source>
        <dbReference type="PROSITE" id="PS50110"/>
    </source>
</evidence>
<dbReference type="PANTHER" id="PTHR43228">
    <property type="entry name" value="TWO-COMPONENT RESPONSE REGULATOR"/>
    <property type="match status" value="1"/>
</dbReference>
<dbReference type="GO" id="GO:0003677">
    <property type="term" value="F:DNA binding"/>
    <property type="evidence" value="ECO:0007669"/>
    <property type="project" value="InterPro"/>
</dbReference>
<dbReference type="InterPro" id="IPR001789">
    <property type="entry name" value="Sig_transdc_resp-reg_receiver"/>
</dbReference>
<dbReference type="RefSeq" id="WP_072832213.1">
    <property type="nucleotide sequence ID" value="NZ_FQXP01000009.1"/>
</dbReference>
<dbReference type="Gene3D" id="3.40.50.2300">
    <property type="match status" value="1"/>
</dbReference>
<dbReference type="SMART" id="SM00448">
    <property type="entry name" value="REC"/>
    <property type="match status" value="1"/>
</dbReference>
<protein>
    <recommendedName>
        <fullName evidence="1">Stage 0 sporulation protein A homolog</fullName>
    </recommendedName>
</protein>
<dbReference type="InterPro" id="IPR011006">
    <property type="entry name" value="CheY-like_superfamily"/>
</dbReference>
<dbReference type="STRING" id="1121306.SAMN02745196_02356"/>
<dbReference type="SMART" id="SM00850">
    <property type="entry name" value="LytTR"/>
    <property type="match status" value="1"/>
</dbReference>
<evidence type="ECO:0000256" key="1">
    <source>
        <dbReference type="ARBA" id="ARBA00018672"/>
    </source>
</evidence>
<dbReference type="Pfam" id="PF04397">
    <property type="entry name" value="LytTR"/>
    <property type="match status" value="1"/>
</dbReference>
<organism evidence="5 6">
    <name type="scientific">Clostridium collagenovorans DSM 3089</name>
    <dbReference type="NCBI Taxonomy" id="1121306"/>
    <lineage>
        <taxon>Bacteria</taxon>
        <taxon>Bacillati</taxon>
        <taxon>Bacillota</taxon>
        <taxon>Clostridia</taxon>
        <taxon>Eubacteriales</taxon>
        <taxon>Clostridiaceae</taxon>
        <taxon>Clostridium</taxon>
    </lineage>
</organism>
<gene>
    <name evidence="5" type="ORF">SAMN02745196_02356</name>
</gene>
<sequence length="239" mass="28202">MIKIAFCDDCEEDRNEILRLLGRIECLWHEEFCIFPFSGGRELCESLKTKFYDIILLDILMDDLDGVETARKIRSMGVDSRIIFISSYDERLRDLFSVGTLGFVDKPIDIEILEKAIKTAYQSILQDNERVFIYQKNKTKNFIPLKDIIYFESDKYQVAIHTTKSVIRYNESLKNIWGELKTNEEFIMPHKAYIVNLKYSSVQNSSTILVNNNLSISIGRVYKEEALQKYMEYLRRRRN</sequence>
<dbReference type="OrthoDB" id="9802383at2"/>
<comment type="function">
    <text evidence="2">May play the central regulatory role in sporulation. It may be an element of the effector pathway responsible for the activation of sporulation genes in response to nutritional stress. Spo0A may act in concert with spo0H (a sigma factor) to control the expression of some genes that are critical to the sporulation process.</text>
</comment>
<dbReference type="PROSITE" id="PS50110">
    <property type="entry name" value="RESPONSE_REGULATORY"/>
    <property type="match status" value="1"/>
</dbReference>
<evidence type="ECO:0000256" key="3">
    <source>
        <dbReference type="PROSITE-ProRule" id="PRU00169"/>
    </source>
</evidence>
<dbReference type="EMBL" id="FQXP01000009">
    <property type="protein sequence ID" value="SHI01612.1"/>
    <property type="molecule type" value="Genomic_DNA"/>
</dbReference>
<feature type="modified residue" description="4-aspartylphosphate" evidence="3">
    <location>
        <position position="58"/>
    </location>
</feature>
<evidence type="ECO:0000313" key="5">
    <source>
        <dbReference type="EMBL" id="SHI01612.1"/>
    </source>
</evidence>
<dbReference type="SUPFAM" id="SSF52172">
    <property type="entry name" value="CheY-like"/>
    <property type="match status" value="1"/>
</dbReference>
<reference evidence="5 6" key="1">
    <citation type="submission" date="2016-11" db="EMBL/GenBank/DDBJ databases">
        <authorList>
            <person name="Jaros S."/>
            <person name="Januszkiewicz K."/>
            <person name="Wedrychowicz H."/>
        </authorList>
    </citation>
    <scope>NUCLEOTIDE SEQUENCE [LARGE SCALE GENOMIC DNA]</scope>
    <source>
        <strain evidence="5 6">DSM 3089</strain>
    </source>
</reference>